<feature type="binding site" evidence="6">
    <location>
        <position position="72"/>
    </location>
    <ligand>
        <name>S-adenosyl-L-methionine</name>
        <dbReference type="ChEBI" id="CHEBI:59789"/>
    </ligand>
</feature>
<dbReference type="GO" id="GO:0070475">
    <property type="term" value="P:rRNA base methylation"/>
    <property type="evidence" value="ECO:0007669"/>
    <property type="project" value="TreeGrafter"/>
</dbReference>
<evidence type="ECO:0000313" key="9">
    <source>
        <dbReference type="Proteomes" id="UP000027920"/>
    </source>
</evidence>
<dbReference type="Proteomes" id="UP000027920">
    <property type="component" value="Unassembled WGS sequence"/>
</dbReference>
<keyword evidence="3 5" id="KW-0808">Transferase</keyword>
<dbReference type="RefSeq" id="XP_013260180.1">
    <property type="nucleotide sequence ID" value="XM_013404726.1"/>
</dbReference>
<dbReference type="PANTHER" id="PTHR13393:SF0">
    <property type="entry name" value="RNA N6-ADENOSINE-METHYLTRANSFERASE METTL16"/>
    <property type="match status" value="1"/>
</dbReference>
<dbReference type="InterPro" id="IPR029063">
    <property type="entry name" value="SAM-dependent_MTases_sf"/>
</dbReference>
<feature type="compositionally biased region" description="Acidic residues" evidence="7">
    <location>
        <begin position="393"/>
        <end position="408"/>
    </location>
</feature>
<dbReference type="PIRSF" id="PIRSF037350">
    <property type="entry name" value="Mtase_ZK1128_prd"/>
    <property type="match status" value="1"/>
</dbReference>
<protein>
    <recommendedName>
        <fullName evidence="5">U6 small nuclear RNA (adenine-(43)-N(6))-methyltransferase</fullName>
        <ecNumber evidence="5">2.1.1.-</ecNumber>
    </recommendedName>
</protein>
<name>A0A072PPZ1_9EURO</name>
<evidence type="ECO:0000256" key="5">
    <source>
        <dbReference type="PIRNR" id="PIRNR037350"/>
    </source>
</evidence>
<comment type="similarity">
    <text evidence="1 5">Belongs to the methyltransferase superfamily. METTL16/RlmF family.</text>
</comment>
<dbReference type="GO" id="GO:0008168">
    <property type="term" value="F:methyltransferase activity"/>
    <property type="evidence" value="ECO:0007669"/>
    <property type="project" value="UniProtKB-UniRule"/>
</dbReference>
<feature type="binding site" evidence="6">
    <location>
        <position position="184"/>
    </location>
    <ligand>
        <name>S-adenosyl-L-methionine</name>
        <dbReference type="ChEBI" id="CHEBI:59789"/>
    </ligand>
</feature>
<evidence type="ECO:0000256" key="4">
    <source>
        <dbReference type="ARBA" id="ARBA00022691"/>
    </source>
</evidence>
<evidence type="ECO:0000256" key="7">
    <source>
        <dbReference type="SAM" id="MobiDB-lite"/>
    </source>
</evidence>
<dbReference type="STRING" id="1182545.A0A072PPZ1"/>
<feature type="binding site" evidence="6">
    <location>
        <position position="108"/>
    </location>
    <ligand>
        <name>S-adenosyl-L-methionine</name>
        <dbReference type="ChEBI" id="CHEBI:59789"/>
    </ligand>
</feature>
<evidence type="ECO:0000256" key="3">
    <source>
        <dbReference type="ARBA" id="ARBA00022679"/>
    </source>
</evidence>
<evidence type="ECO:0000313" key="8">
    <source>
        <dbReference type="EMBL" id="KEF57590.1"/>
    </source>
</evidence>
<dbReference type="CDD" id="cd02440">
    <property type="entry name" value="AdoMet_MTases"/>
    <property type="match status" value="1"/>
</dbReference>
<dbReference type="GeneID" id="25280433"/>
<reference evidence="8 9" key="1">
    <citation type="submission" date="2013-03" db="EMBL/GenBank/DDBJ databases">
        <title>The Genome Sequence of Exophiala aquamarina CBS 119918.</title>
        <authorList>
            <consortium name="The Broad Institute Genomics Platform"/>
            <person name="Cuomo C."/>
            <person name="de Hoog S."/>
            <person name="Gorbushina A."/>
            <person name="Walker B."/>
            <person name="Young S.K."/>
            <person name="Zeng Q."/>
            <person name="Gargeya S."/>
            <person name="Fitzgerald M."/>
            <person name="Haas B."/>
            <person name="Abouelleil A."/>
            <person name="Allen A.W."/>
            <person name="Alvarado L."/>
            <person name="Arachchi H.M."/>
            <person name="Berlin A.M."/>
            <person name="Chapman S.B."/>
            <person name="Gainer-Dewar J."/>
            <person name="Goldberg J."/>
            <person name="Griggs A."/>
            <person name="Gujja S."/>
            <person name="Hansen M."/>
            <person name="Howarth C."/>
            <person name="Imamovic A."/>
            <person name="Ireland A."/>
            <person name="Larimer J."/>
            <person name="McCowan C."/>
            <person name="Murphy C."/>
            <person name="Pearson M."/>
            <person name="Poon T.W."/>
            <person name="Priest M."/>
            <person name="Roberts A."/>
            <person name="Saif S."/>
            <person name="Shea T."/>
            <person name="Sisk P."/>
            <person name="Sykes S."/>
            <person name="Wortman J."/>
            <person name="Nusbaum C."/>
            <person name="Birren B."/>
        </authorList>
    </citation>
    <scope>NUCLEOTIDE SEQUENCE [LARGE SCALE GENOMIC DNA]</scope>
    <source>
        <strain evidence="8 9">CBS 119918</strain>
    </source>
</reference>
<feature type="compositionally biased region" description="Basic and acidic residues" evidence="7">
    <location>
        <begin position="376"/>
        <end position="392"/>
    </location>
</feature>
<accession>A0A072PPZ1</accession>
<dbReference type="AlphaFoldDB" id="A0A072PPZ1"/>
<dbReference type="VEuPathDB" id="FungiDB:A1O9_05508"/>
<dbReference type="Gene3D" id="3.40.50.150">
    <property type="entry name" value="Vaccinia Virus protein VP39"/>
    <property type="match status" value="1"/>
</dbReference>
<keyword evidence="2 5" id="KW-0489">Methyltransferase</keyword>
<organism evidence="8 9">
    <name type="scientific">Exophiala aquamarina CBS 119918</name>
    <dbReference type="NCBI Taxonomy" id="1182545"/>
    <lineage>
        <taxon>Eukaryota</taxon>
        <taxon>Fungi</taxon>
        <taxon>Dikarya</taxon>
        <taxon>Ascomycota</taxon>
        <taxon>Pezizomycotina</taxon>
        <taxon>Eurotiomycetes</taxon>
        <taxon>Chaetothyriomycetidae</taxon>
        <taxon>Chaetothyriales</taxon>
        <taxon>Herpotrichiellaceae</taxon>
        <taxon>Exophiala</taxon>
    </lineage>
</organism>
<evidence type="ECO:0000256" key="6">
    <source>
        <dbReference type="PIRSR" id="PIRSR037350-1"/>
    </source>
</evidence>
<dbReference type="EC" id="2.1.1.-" evidence="5"/>
<dbReference type="GO" id="GO:0005634">
    <property type="term" value="C:nucleus"/>
    <property type="evidence" value="ECO:0007669"/>
    <property type="project" value="TreeGrafter"/>
</dbReference>
<dbReference type="EMBL" id="AMGV01000004">
    <property type="protein sequence ID" value="KEF57590.1"/>
    <property type="molecule type" value="Genomic_DNA"/>
</dbReference>
<feature type="binding site" evidence="6">
    <location>
        <position position="132"/>
    </location>
    <ligand>
        <name>S-adenosyl-L-methionine</name>
        <dbReference type="ChEBI" id="CHEBI:59789"/>
    </ligand>
</feature>
<sequence>MPAPDDIYKNEVDFTALALQYPHFAKRLKQNRQLDFSDPESVRQLTKSLLHRDFNLEIELPEDRLCPPVPNRQVFNYILFIQQLLDSTSPDFRDGHDPDRRVIGLDIGTGSSCIYPLLACRQRTNWLFLATEIDPKNRSFAEKNISSNDLQSRIKLIDTDQSGKQLIPCDELSPFERIDILLTNPPFYASATSMLESATQKSRPPNSSCTGAPVEMITPGGEVEFVSQLIRESTSPALVCRIQWFSSMLGKLSSVAAIVEDLKDRECTNYAVTELVQGQKTRRWCVSWSWMGFRPSLAVARGGVGGNSGVEKRFLPGATEVEFGVSHGDPDVICKRIDEEMGKLELKWRFQHARCVGFLLSQAGDVWSRKARRKQEKRDKAEDQEMKDHHDDVVDDDNDGGSGDEGEAEAEPGLVAKISVLPAHGDAATTRTERVHLRWLQGQDPVVFESFCGWLKRKLEVRA</sequence>
<dbReference type="SUPFAM" id="SSF53335">
    <property type="entry name" value="S-adenosyl-L-methionine-dependent methyltransferases"/>
    <property type="match status" value="1"/>
</dbReference>
<keyword evidence="9" id="KW-1185">Reference proteome</keyword>
<feature type="region of interest" description="Disordered" evidence="7">
    <location>
        <begin position="370"/>
        <end position="408"/>
    </location>
</feature>
<evidence type="ECO:0000256" key="2">
    <source>
        <dbReference type="ARBA" id="ARBA00022603"/>
    </source>
</evidence>
<keyword evidence="4 6" id="KW-0949">S-adenosyl-L-methionine</keyword>
<dbReference type="Pfam" id="PF05971">
    <property type="entry name" value="Methyltransf_10"/>
    <property type="match status" value="1"/>
</dbReference>
<proteinExistence type="inferred from homology"/>
<evidence type="ECO:0000256" key="1">
    <source>
        <dbReference type="ARBA" id="ARBA00005878"/>
    </source>
</evidence>
<dbReference type="InterPro" id="IPR010286">
    <property type="entry name" value="METTL16/RlmF"/>
</dbReference>
<dbReference type="PANTHER" id="PTHR13393">
    <property type="entry name" value="SAM-DEPENDENT METHYLTRANSFERASE"/>
    <property type="match status" value="1"/>
</dbReference>
<dbReference type="HOGENOM" id="CLU_027534_0_1_1"/>
<dbReference type="OrthoDB" id="514248at2759"/>
<gene>
    <name evidence="8" type="ORF">A1O9_05508</name>
</gene>
<dbReference type="InterPro" id="IPR017182">
    <property type="entry name" value="METTL16/PsiM"/>
</dbReference>
<comment type="caution">
    <text evidence="8">The sequence shown here is derived from an EMBL/GenBank/DDBJ whole genome shotgun (WGS) entry which is preliminary data.</text>
</comment>